<accession>A0A9W6CMF4</accession>
<proteinExistence type="predicted"/>
<dbReference type="AlphaFoldDB" id="A0A9W6CMF4"/>
<comment type="caution">
    <text evidence="1">The sequence shown here is derived from an EMBL/GenBank/DDBJ whole genome shotgun (WGS) entry which is preliminary data.</text>
</comment>
<sequence>MRFATPRTPTPCSGDLVMDCASLVLDPVVVLLDEMNRLDAASAAESYAEGRKSDVLYTALVMAECGEVPTTAEGVHRKITMHLAGADFADTSDGFVRCFRPNTPDFVKRAARDAWLDLELIAASAANGRLGPEDAARADSLVETIDCLAQPFFAEAVHAMAAGVRAIVGEKAPAA</sequence>
<dbReference type="EMBL" id="BSDO01000004">
    <property type="protein sequence ID" value="GLI23419.1"/>
    <property type="molecule type" value="Genomic_DNA"/>
</dbReference>
<dbReference type="Proteomes" id="UP001144397">
    <property type="component" value="Unassembled WGS sequence"/>
</dbReference>
<evidence type="ECO:0000313" key="1">
    <source>
        <dbReference type="EMBL" id="GLI23419.1"/>
    </source>
</evidence>
<name>A0A9W6CMF4_XANFL</name>
<reference evidence="1" key="1">
    <citation type="submission" date="2022-12" db="EMBL/GenBank/DDBJ databases">
        <title>Reference genome sequencing for broad-spectrum identification of bacterial and archaeal isolates by mass spectrometry.</title>
        <authorList>
            <person name="Sekiguchi Y."/>
            <person name="Tourlousse D.M."/>
        </authorList>
    </citation>
    <scope>NUCLEOTIDE SEQUENCE</scope>
    <source>
        <strain evidence="1">301</strain>
    </source>
</reference>
<protein>
    <submittedName>
        <fullName evidence="1">Uncharacterized protein</fullName>
    </submittedName>
</protein>
<gene>
    <name evidence="1" type="ORF">XFLAVUS301_30930</name>
</gene>
<evidence type="ECO:0000313" key="2">
    <source>
        <dbReference type="Proteomes" id="UP001144397"/>
    </source>
</evidence>
<organism evidence="1 2">
    <name type="scientific">Xanthobacter flavus</name>
    <dbReference type="NCBI Taxonomy" id="281"/>
    <lineage>
        <taxon>Bacteria</taxon>
        <taxon>Pseudomonadati</taxon>
        <taxon>Pseudomonadota</taxon>
        <taxon>Alphaproteobacteria</taxon>
        <taxon>Hyphomicrobiales</taxon>
        <taxon>Xanthobacteraceae</taxon>
        <taxon>Xanthobacter</taxon>
    </lineage>
</organism>